<organism evidence="6 7">
    <name type="scientific">Haliangium ochraceum (strain DSM 14365 / JCM 11303 / SMP-2)</name>
    <dbReference type="NCBI Taxonomy" id="502025"/>
    <lineage>
        <taxon>Bacteria</taxon>
        <taxon>Pseudomonadati</taxon>
        <taxon>Myxococcota</taxon>
        <taxon>Polyangia</taxon>
        <taxon>Haliangiales</taxon>
        <taxon>Kofleriaceae</taxon>
        <taxon>Haliangium</taxon>
    </lineage>
</organism>
<reference evidence="6 7" key="1">
    <citation type="journal article" date="2010" name="Stand. Genomic Sci.">
        <title>Complete genome sequence of Haliangium ochraceum type strain (SMP-2).</title>
        <authorList>
            <consortium name="US DOE Joint Genome Institute (JGI-PGF)"/>
            <person name="Ivanova N."/>
            <person name="Daum C."/>
            <person name="Lang E."/>
            <person name="Abt B."/>
            <person name="Kopitz M."/>
            <person name="Saunders E."/>
            <person name="Lapidus A."/>
            <person name="Lucas S."/>
            <person name="Glavina Del Rio T."/>
            <person name="Nolan M."/>
            <person name="Tice H."/>
            <person name="Copeland A."/>
            <person name="Cheng J.F."/>
            <person name="Chen F."/>
            <person name="Bruce D."/>
            <person name="Goodwin L."/>
            <person name="Pitluck S."/>
            <person name="Mavromatis K."/>
            <person name="Pati A."/>
            <person name="Mikhailova N."/>
            <person name="Chen A."/>
            <person name="Palaniappan K."/>
            <person name="Land M."/>
            <person name="Hauser L."/>
            <person name="Chang Y.J."/>
            <person name="Jeffries C.D."/>
            <person name="Detter J.C."/>
            <person name="Brettin T."/>
            <person name="Rohde M."/>
            <person name="Goker M."/>
            <person name="Bristow J."/>
            <person name="Markowitz V."/>
            <person name="Eisen J.A."/>
            <person name="Hugenholtz P."/>
            <person name="Kyrpides N.C."/>
            <person name="Klenk H.P."/>
        </authorList>
    </citation>
    <scope>NUCLEOTIDE SEQUENCE [LARGE SCALE GENOMIC DNA]</scope>
    <source>
        <strain evidence="7">DSM 14365 / CIP 107738 / JCM 11303 / AJ 13395 / SMP-2</strain>
    </source>
</reference>
<proteinExistence type="predicted"/>
<evidence type="ECO:0000256" key="3">
    <source>
        <dbReference type="SAM" id="MobiDB-lite"/>
    </source>
</evidence>
<dbReference type="EMBL" id="CP001804">
    <property type="protein sequence ID" value="ACY18393.1"/>
    <property type="molecule type" value="Genomic_DNA"/>
</dbReference>
<dbReference type="HOGENOM" id="CLU_908427_0_0_7"/>
<dbReference type="Gene3D" id="2.60.120.200">
    <property type="match status" value="1"/>
</dbReference>
<dbReference type="AlphaFoldDB" id="D0LIN7"/>
<dbReference type="InterPro" id="IPR013320">
    <property type="entry name" value="ConA-like_dom_sf"/>
</dbReference>
<dbReference type="SMART" id="SM00560">
    <property type="entry name" value="LamGL"/>
    <property type="match status" value="1"/>
</dbReference>
<feature type="chain" id="PRO_5003010110" evidence="4">
    <location>
        <begin position="28"/>
        <end position="306"/>
    </location>
</feature>
<sequence>MPYPVSLRACACLIVLLGACEFSPAPLDPVAPEVDASEPGPVDAAAGDAATAADASTQPTDAGAIDAPIDAAPIDAQPPRQNFALEFSGDDAVTIPNPVTGDFTIEAWIRTQTEGETSDPQYYAGRGVVQGDVLNQTVADFGVSIIGRRLAVGTGNPDKTVLSNADVTTNQWVHVAATRDRSEGELCVYVNGEGPDCTDGGTEDALQATTLYIGGTASSLDTKYFIGRIDEVRIWDRLRNGNDIRGSMNRTLSGNEPGLVGYWPFDDTSAGTTVPDISNSGNDGQLGGGGLPGQPVYVISDAPIGQ</sequence>
<gene>
    <name evidence="6" type="ordered locus">Hoch_5918</name>
</gene>
<evidence type="ECO:0000313" key="6">
    <source>
        <dbReference type="EMBL" id="ACY18393.1"/>
    </source>
</evidence>
<feature type="compositionally biased region" description="Low complexity" evidence="3">
    <location>
        <begin position="43"/>
        <end position="64"/>
    </location>
</feature>
<evidence type="ECO:0000256" key="4">
    <source>
        <dbReference type="SAM" id="SignalP"/>
    </source>
</evidence>
<keyword evidence="1 4" id="KW-0732">Signal</keyword>
<dbReference type="KEGG" id="hoh:Hoch_5918"/>
<dbReference type="OrthoDB" id="5523752at2"/>
<feature type="signal peptide" evidence="4">
    <location>
        <begin position="1"/>
        <end position="27"/>
    </location>
</feature>
<evidence type="ECO:0000256" key="1">
    <source>
        <dbReference type="ARBA" id="ARBA00022729"/>
    </source>
</evidence>
<evidence type="ECO:0000259" key="5">
    <source>
        <dbReference type="SMART" id="SM00560"/>
    </source>
</evidence>
<feature type="region of interest" description="Disordered" evidence="3">
    <location>
        <begin position="31"/>
        <end position="64"/>
    </location>
</feature>
<feature type="domain" description="LamG-like jellyroll fold" evidence="5">
    <location>
        <begin position="101"/>
        <end position="243"/>
    </location>
</feature>
<evidence type="ECO:0000256" key="2">
    <source>
        <dbReference type="ARBA" id="ARBA00023157"/>
    </source>
</evidence>
<dbReference type="eggNOG" id="COG2911">
    <property type="taxonomic scope" value="Bacteria"/>
</dbReference>
<protein>
    <submittedName>
        <fullName evidence="6">LamG domain protein jellyroll fold domain protein</fullName>
    </submittedName>
</protein>
<dbReference type="SUPFAM" id="SSF49899">
    <property type="entry name" value="Concanavalin A-like lectins/glucanases"/>
    <property type="match status" value="1"/>
</dbReference>
<keyword evidence="2" id="KW-1015">Disulfide bond</keyword>
<dbReference type="Proteomes" id="UP000001880">
    <property type="component" value="Chromosome"/>
</dbReference>
<dbReference type="Pfam" id="PF13385">
    <property type="entry name" value="Laminin_G_3"/>
    <property type="match status" value="1"/>
</dbReference>
<keyword evidence="7" id="KW-1185">Reference proteome</keyword>
<name>D0LIN7_HALO1</name>
<dbReference type="InterPro" id="IPR006558">
    <property type="entry name" value="LamG-like"/>
</dbReference>
<dbReference type="STRING" id="502025.Hoch_5918"/>
<accession>D0LIN7</accession>
<evidence type="ECO:0000313" key="7">
    <source>
        <dbReference type="Proteomes" id="UP000001880"/>
    </source>
</evidence>